<sequence length="533" mass="60961">MPISADMTSACCEIEDHLEEAYASNHLHPLLDVATFPELLVMLSDELYHQSVYSPYKTGLAPLQATKEAYSTRDDAWLESIALTLTDPSGNSTIGLELHKLWDDLQRLQLSLRLVLTEAFATAKMVYEPALHYPAHEACSDATGFGREDATDLNVYLRTMLRIVDDVSEQYPNASILAYCQSLHDRTLAAPSPASASDMSHTIPSWPSIKHISRLDVSYWVRQLIHPKVTAGFYAWDMSDAEACYYTRHFDRYFALYRETWSRICSIWVRNLCTRLQAKLPLEVRERVWSYVVPSSPAIITTESFFGRDHPSGDVHLDPSLASPTFAIQIQRGWTFSSDEVKDMTWRTSLNSRLGDACFMEYCQAWYRNRSFTVDDQLVSCLLTRNVWGLEFLPHRYLRNVNVLFKVDHPNLLSSLTARARDLIGLNKIKARNARLQITIGITFPSKFCFSHLWVHEDHQRDKSVTIIREIITVLQSAWQGGDMKHLSIELEWSDGPSFWFMTPISGLRDTFSGWCTRMDRVDPVGGDIKIKI</sequence>
<name>A0ACB6F2K1_9PLEO</name>
<keyword evidence="2" id="KW-1185">Reference proteome</keyword>
<gene>
    <name evidence="1" type="ORF">AG0111_0g13156</name>
</gene>
<dbReference type="EMBL" id="PDWZ02000024">
    <property type="protein sequence ID" value="KAB2098618.1"/>
    <property type="molecule type" value="Genomic_DNA"/>
</dbReference>
<protein>
    <submittedName>
        <fullName evidence="1">Uncharacterized protein</fullName>
    </submittedName>
</protein>
<reference evidence="1 2" key="1">
    <citation type="journal article" date="2019" name="bioRxiv">
        <title>Genomics, evolutionary history and diagnostics of the Alternaria alternata species group including apple and Asian pear pathotypes.</title>
        <authorList>
            <person name="Armitage A.D."/>
            <person name="Cockerton H.M."/>
            <person name="Sreenivasaprasad S."/>
            <person name="Woodhall J.W."/>
            <person name="Lane C.R."/>
            <person name="Harrison R.J."/>
            <person name="Clarkson J.P."/>
        </authorList>
    </citation>
    <scope>NUCLEOTIDE SEQUENCE [LARGE SCALE GENOMIC DNA]</scope>
    <source>
        <strain evidence="1 2">FERA 650</strain>
    </source>
</reference>
<evidence type="ECO:0000313" key="1">
    <source>
        <dbReference type="EMBL" id="KAB2098618.1"/>
    </source>
</evidence>
<accession>A0ACB6F2K1</accession>
<organism evidence="1 2">
    <name type="scientific">Alternaria gaisen</name>
    <dbReference type="NCBI Taxonomy" id="167740"/>
    <lineage>
        <taxon>Eukaryota</taxon>
        <taxon>Fungi</taxon>
        <taxon>Dikarya</taxon>
        <taxon>Ascomycota</taxon>
        <taxon>Pezizomycotina</taxon>
        <taxon>Dothideomycetes</taxon>
        <taxon>Pleosporomycetidae</taxon>
        <taxon>Pleosporales</taxon>
        <taxon>Pleosporineae</taxon>
        <taxon>Pleosporaceae</taxon>
        <taxon>Alternaria</taxon>
        <taxon>Alternaria sect. Alternaria</taxon>
    </lineage>
</organism>
<evidence type="ECO:0000313" key="2">
    <source>
        <dbReference type="Proteomes" id="UP000293547"/>
    </source>
</evidence>
<dbReference type="Proteomes" id="UP000293547">
    <property type="component" value="Unassembled WGS sequence"/>
</dbReference>
<proteinExistence type="predicted"/>
<comment type="caution">
    <text evidence="1">The sequence shown here is derived from an EMBL/GenBank/DDBJ whole genome shotgun (WGS) entry which is preliminary data.</text>
</comment>